<sequence>MKKLLLLSSQAAAASSSPSSSMMQQQQQQQGECEEDNNNNNNKASTLFSRRIAGLLMEDGALEQQAEQQRQLPLLADSLCYNGDGRTCSWCPCLVMGYDISSGMGLGFRVSVVQGVDTKEQDHTQMEDGAGGAMVAEEAPGASGGDDFAPFVVASTQSHRMVARLDLRFLPPASSQVRLSR</sequence>
<evidence type="ECO:0000313" key="2">
    <source>
        <dbReference type="EMBL" id="CAK9272457.1"/>
    </source>
</evidence>
<reference evidence="2" key="1">
    <citation type="submission" date="2024-02" db="EMBL/GenBank/DDBJ databases">
        <authorList>
            <consortium name="ELIXIR-Norway"/>
            <consortium name="Elixir Norway"/>
        </authorList>
    </citation>
    <scope>NUCLEOTIDE SEQUENCE</scope>
</reference>
<evidence type="ECO:0000313" key="3">
    <source>
        <dbReference type="Proteomes" id="UP001497444"/>
    </source>
</evidence>
<evidence type="ECO:0000256" key="1">
    <source>
        <dbReference type="SAM" id="MobiDB-lite"/>
    </source>
</evidence>
<feature type="compositionally biased region" description="Low complexity" evidence="1">
    <location>
        <begin position="1"/>
        <end position="30"/>
    </location>
</feature>
<feature type="region of interest" description="Disordered" evidence="1">
    <location>
        <begin position="1"/>
        <end position="44"/>
    </location>
</feature>
<protein>
    <submittedName>
        <fullName evidence="2">Uncharacterized protein</fullName>
    </submittedName>
</protein>
<proteinExistence type="predicted"/>
<accession>A0ABP0X4D5</accession>
<name>A0ABP0X4D5_9BRYO</name>
<keyword evidence="3" id="KW-1185">Reference proteome</keyword>
<dbReference type="EMBL" id="OZ020099">
    <property type="protein sequence ID" value="CAK9272457.1"/>
    <property type="molecule type" value="Genomic_DNA"/>
</dbReference>
<gene>
    <name evidence="2" type="ORF">CSSPJE1EN1_LOCUS17935</name>
</gene>
<dbReference type="Proteomes" id="UP001497444">
    <property type="component" value="Chromosome 4"/>
</dbReference>
<organism evidence="2 3">
    <name type="scientific">Sphagnum jensenii</name>
    <dbReference type="NCBI Taxonomy" id="128206"/>
    <lineage>
        <taxon>Eukaryota</taxon>
        <taxon>Viridiplantae</taxon>
        <taxon>Streptophyta</taxon>
        <taxon>Embryophyta</taxon>
        <taxon>Bryophyta</taxon>
        <taxon>Sphagnophytina</taxon>
        <taxon>Sphagnopsida</taxon>
        <taxon>Sphagnales</taxon>
        <taxon>Sphagnaceae</taxon>
        <taxon>Sphagnum</taxon>
    </lineage>
</organism>